<dbReference type="GO" id="GO:0000160">
    <property type="term" value="P:phosphorelay signal transduction system"/>
    <property type="evidence" value="ECO:0007669"/>
    <property type="project" value="UniProtKB-KW"/>
</dbReference>
<keyword evidence="5" id="KW-0805">Transcription regulation</keyword>
<dbReference type="RefSeq" id="WP_188989043.1">
    <property type="nucleotide sequence ID" value="NZ_BMHP01000001.1"/>
</dbReference>
<evidence type="ECO:0000259" key="9">
    <source>
        <dbReference type="PROSITE" id="PS01124"/>
    </source>
</evidence>
<evidence type="ECO:0000256" key="6">
    <source>
        <dbReference type="ARBA" id="ARBA00023125"/>
    </source>
</evidence>
<accession>A0A916YMI2</accession>
<dbReference type="GO" id="GO:0005737">
    <property type="term" value="C:cytoplasm"/>
    <property type="evidence" value="ECO:0007669"/>
    <property type="project" value="UniProtKB-SubCell"/>
</dbReference>
<reference evidence="11" key="1">
    <citation type="journal article" date="2014" name="Int. J. Syst. Evol. Microbiol.">
        <title>Complete genome sequence of Corynebacterium casei LMG S-19264T (=DSM 44701T), isolated from a smear-ripened cheese.</title>
        <authorList>
            <consortium name="US DOE Joint Genome Institute (JGI-PGF)"/>
            <person name="Walter F."/>
            <person name="Albersmeier A."/>
            <person name="Kalinowski J."/>
            <person name="Ruckert C."/>
        </authorList>
    </citation>
    <scope>NUCLEOTIDE SEQUENCE</scope>
    <source>
        <strain evidence="11">CGMCC 1.15178</strain>
    </source>
</reference>
<dbReference type="GO" id="GO:0043565">
    <property type="term" value="F:sequence-specific DNA binding"/>
    <property type="evidence" value="ECO:0007669"/>
    <property type="project" value="InterPro"/>
</dbReference>
<dbReference type="Proteomes" id="UP000612456">
    <property type="component" value="Unassembled WGS sequence"/>
</dbReference>
<dbReference type="CDD" id="cd17536">
    <property type="entry name" value="REC_YesN-like"/>
    <property type="match status" value="1"/>
</dbReference>
<dbReference type="InterPro" id="IPR018062">
    <property type="entry name" value="HTH_AraC-typ_CS"/>
</dbReference>
<comment type="subcellular location">
    <subcellularLocation>
        <location evidence="1">Cytoplasm</location>
    </subcellularLocation>
</comment>
<comment type="caution">
    <text evidence="11">The sequence shown here is derived from an EMBL/GenBank/DDBJ whole genome shotgun (WGS) entry which is preliminary data.</text>
</comment>
<dbReference type="Pfam" id="PF12833">
    <property type="entry name" value="HTH_18"/>
    <property type="match status" value="1"/>
</dbReference>
<keyword evidence="7" id="KW-0804">Transcription</keyword>
<dbReference type="InterPro" id="IPR051552">
    <property type="entry name" value="HptR"/>
</dbReference>
<dbReference type="InterPro" id="IPR011006">
    <property type="entry name" value="CheY-like_superfamily"/>
</dbReference>
<dbReference type="Pfam" id="PF00072">
    <property type="entry name" value="Response_reg"/>
    <property type="match status" value="1"/>
</dbReference>
<keyword evidence="2" id="KW-0963">Cytoplasm</keyword>
<evidence type="ECO:0000256" key="3">
    <source>
        <dbReference type="ARBA" id="ARBA00022553"/>
    </source>
</evidence>
<gene>
    <name evidence="11" type="ORF">GCM10010911_06410</name>
</gene>
<dbReference type="Gene3D" id="3.40.50.2300">
    <property type="match status" value="1"/>
</dbReference>
<evidence type="ECO:0000256" key="5">
    <source>
        <dbReference type="ARBA" id="ARBA00023015"/>
    </source>
</evidence>
<evidence type="ECO:0000256" key="7">
    <source>
        <dbReference type="ARBA" id="ARBA00023163"/>
    </source>
</evidence>
<dbReference type="SUPFAM" id="SSF46689">
    <property type="entry name" value="Homeodomain-like"/>
    <property type="match status" value="2"/>
</dbReference>
<keyword evidence="12" id="KW-1185">Reference proteome</keyword>
<dbReference type="Gene3D" id="1.10.10.60">
    <property type="entry name" value="Homeodomain-like"/>
    <property type="match status" value="2"/>
</dbReference>
<reference evidence="11" key="2">
    <citation type="submission" date="2020-09" db="EMBL/GenBank/DDBJ databases">
        <authorList>
            <person name="Sun Q."/>
            <person name="Zhou Y."/>
        </authorList>
    </citation>
    <scope>NUCLEOTIDE SEQUENCE</scope>
    <source>
        <strain evidence="11">CGMCC 1.15178</strain>
    </source>
</reference>
<dbReference type="SMART" id="SM00448">
    <property type="entry name" value="REC"/>
    <property type="match status" value="1"/>
</dbReference>
<dbReference type="PANTHER" id="PTHR42713:SF3">
    <property type="entry name" value="TRANSCRIPTIONAL REGULATORY PROTEIN HPTR"/>
    <property type="match status" value="1"/>
</dbReference>
<evidence type="ECO:0000313" key="11">
    <source>
        <dbReference type="EMBL" id="GGD51575.1"/>
    </source>
</evidence>
<keyword evidence="6 11" id="KW-0238">DNA-binding</keyword>
<proteinExistence type="predicted"/>
<dbReference type="PANTHER" id="PTHR42713">
    <property type="entry name" value="HISTIDINE KINASE-RELATED"/>
    <property type="match status" value="1"/>
</dbReference>
<feature type="domain" description="Response regulatory" evidence="10">
    <location>
        <begin position="3"/>
        <end position="120"/>
    </location>
</feature>
<feature type="domain" description="HTH araC/xylS-type" evidence="9">
    <location>
        <begin position="422"/>
        <end position="519"/>
    </location>
</feature>
<dbReference type="PRINTS" id="PR00032">
    <property type="entry name" value="HTHARAC"/>
</dbReference>
<name>A0A916YMI2_9BACL</name>
<evidence type="ECO:0000256" key="1">
    <source>
        <dbReference type="ARBA" id="ARBA00004496"/>
    </source>
</evidence>
<dbReference type="EMBL" id="BMHP01000001">
    <property type="protein sequence ID" value="GGD51575.1"/>
    <property type="molecule type" value="Genomic_DNA"/>
</dbReference>
<evidence type="ECO:0000259" key="10">
    <source>
        <dbReference type="PROSITE" id="PS50110"/>
    </source>
</evidence>
<dbReference type="PROSITE" id="PS50110">
    <property type="entry name" value="RESPONSE_REGULATORY"/>
    <property type="match status" value="1"/>
</dbReference>
<keyword evidence="4" id="KW-0902">Two-component regulatory system</keyword>
<feature type="modified residue" description="4-aspartylphosphate" evidence="8">
    <location>
        <position position="55"/>
    </location>
</feature>
<dbReference type="GO" id="GO:0003700">
    <property type="term" value="F:DNA-binding transcription factor activity"/>
    <property type="evidence" value="ECO:0007669"/>
    <property type="project" value="InterPro"/>
</dbReference>
<evidence type="ECO:0000256" key="8">
    <source>
        <dbReference type="PROSITE-ProRule" id="PRU00169"/>
    </source>
</evidence>
<dbReference type="InterPro" id="IPR018060">
    <property type="entry name" value="HTH_AraC"/>
</dbReference>
<dbReference type="InterPro" id="IPR009057">
    <property type="entry name" value="Homeodomain-like_sf"/>
</dbReference>
<keyword evidence="3 8" id="KW-0597">Phosphoprotein</keyword>
<evidence type="ECO:0000256" key="2">
    <source>
        <dbReference type="ARBA" id="ARBA00022490"/>
    </source>
</evidence>
<dbReference type="PROSITE" id="PS01124">
    <property type="entry name" value="HTH_ARAC_FAMILY_2"/>
    <property type="match status" value="1"/>
</dbReference>
<evidence type="ECO:0000256" key="4">
    <source>
        <dbReference type="ARBA" id="ARBA00023012"/>
    </source>
</evidence>
<dbReference type="SMART" id="SM00342">
    <property type="entry name" value="HTH_ARAC"/>
    <property type="match status" value="1"/>
</dbReference>
<protein>
    <submittedName>
        <fullName evidence="11">DNA-binding response regulator</fullName>
    </submittedName>
</protein>
<dbReference type="SUPFAM" id="SSF52172">
    <property type="entry name" value="CheY-like"/>
    <property type="match status" value="1"/>
</dbReference>
<dbReference type="InterPro" id="IPR020449">
    <property type="entry name" value="Tscrpt_reg_AraC-type_HTH"/>
</dbReference>
<evidence type="ECO:0000313" key="12">
    <source>
        <dbReference type="Proteomes" id="UP000612456"/>
    </source>
</evidence>
<dbReference type="AlphaFoldDB" id="A0A916YMI2"/>
<dbReference type="PROSITE" id="PS00041">
    <property type="entry name" value="HTH_ARAC_FAMILY_1"/>
    <property type="match status" value="1"/>
</dbReference>
<organism evidence="11 12">
    <name type="scientific">Paenibacillus nasutitermitis</name>
    <dbReference type="NCBI Taxonomy" id="1652958"/>
    <lineage>
        <taxon>Bacteria</taxon>
        <taxon>Bacillati</taxon>
        <taxon>Bacillota</taxon>
        <taxon>Bacilli</taxon>
        <taxon>Bacillales</taxon>
        <taxon>Paenibacillaceae</taxon>
        <taxon>Paenibacillus</taxon>
    </lineage>
</organism>
<sequence>MYKVLIADDEPTIREGLRTLIEWDKFGYRVVDTAANGKEALEKAALHSPDLIIADIRMPGMSGLELIEKLRQKESSLHVLILSGYADFDYAKKAISLQIDGYMLKPVDEDELIEYLVQLGKTLEQEKLSQQRIAAFSGLSREMIIQSMISPAGSEAAEMLHEEEVLNAGLLWDHYEIVLIKFQEIDPSGAKGTYALLKSQLAEWSELSGKGVIFSTDSYIGLLVNGDLRQANTRQNLYEDIEAIAAKHGKALIAVSGGLVKRLGDIRLSYEAGVQLMGRRFFYAEGFIAAPDDIPASALASGELLPAQLPDYHAVADKLYFAVDVGNRMAVAQLIAECLNALLAAGCTEQTIKAGLAQVVAETLAKLTRDGSAQAAGGGDYSANILELHRQPTYSSLKRYLTGFLHGLISDLPGGGIDKQMKKMIDLIERNYYENLKLESLAEIFNYNSAYLGKLFKNTTGEYFNTYLDKVRIKKAKELLDNGMKVYEVAEKVGYTNVDYFHSKFRKYEGSSPSAYRKKQF</sequence>
<dbReference type="InterPro" id="IPR001789">
    <property type="entry name" value="Sig_transdc_resp-reg_receiver"/>
</dbReference>